<dbReference type="Proteomes" id="UP000319783">
    <property type="component" value="Unassembled WGS sequence"/>
</dbReference>
<reference evidence="1 2" key="1">
    <citation type="submission" date="2019-04" db="EMBL/GenBank/DDBJ databases">
        <title>Genome of a novel bacterium Candidatus Jettenia ecosi reconstructed from metagenome of an anammox bioreactor.</title>
        <authorList>
            <person name="Mardanov A.V."/>
            <person name="Beletsky A.V."/>
            <person name="Ravin N.V."/>
            <person name="Botchkova E.A."/>
            <person name="Litti Y.V."/>
            <person name="Nozhevnikova A.N."/>
        </authorList>
    </citation>
    <scope>NUCLEOTIDE SEQUENCE [LARGE SCALE GENOMIC DNA]</scope>
    <source>
        <strain evidence="1">J2</strain>
    </source>
</reference>
<sequence length="48" mass="5435">MKLPLSLISFATCAYRGSSGAQRSLFPMLNRKRNTVNTMIETTMKRVL</sequence>
<comment type="caution">
    <text evidence="1">The sequence shown here is derived from an EMBL/GenBank/DDBJ whole genome shotgun (WGS) entry which is preliminary data.</text>
</comment>
<name>A0A533Q9G0_9BACT</name>
<dbReference type="AlphaFoldDB" id="A0A533Q9G0"/>
<evidence type="ECO:0000313" key="1">
    <source>
        <dbReference type="EMBL" id="TLD41326.1"/>
    </source>
</evidence>
<evidence type="ECO:0000313" key="2">
    <source>
        <dbReference type="Proteomes" id="UP000319783"/>
    </source>
</evidence>
<proteinExistence type="predicted"/>
<organism evidence="1 2">
    <name type="scientific">Candidatus Jettenia ecosi</name>
    <dbReference type="NCBI Taxonomy" id="2494326"/>
    <lineage>
        <taxon>Bacteria</taxon>
        <taxon>Pseudomonadati</taxon>
        <taxon>Planctomycetota</taxon>
        <taxon>Candidatus Brocadiia</taxon>
        <taxon>Candidatus Brocadiales</taxon>
        <taxon>Candidatus Brocadiaceae</taxon>
        <taxon>Candidatus Jettenia</taxon>
    </lineage>
</organism>
<protein>
    <submittedName>
        <fullName evidence="1">Uncharacterized protein</fullName>
    </submittedName>
</protein>
<gene>
    <name evidence="1" type="ORF">JETT_2386</name>
</gene>
<accession>A0A533Q9G0</accession>
<dbReference type="EMBL" id="SULG01000052">
    <property type="protein sequence ID" value="TLD41326.1"/>
    <property type="molecule type" value="Genomic_DNA"/>
</dbReference>